<feature type="region of interest" description="Disordered" evidence="5">
    <location>
        <begin position="1290"/>
        <end position="1323"/>
    </location>
</feature>
<feature type="domain" description="Mon2 C-terminal" evidence="8">
    <location>
        <begin position="1012"/>
        <end position="1306"/>
    </location>
</feature>
<feature type="region of interest" description="Disordered" evidence="5">
    <location>
        <begin position="1081"/>
        <end position="1100"/>
    </location>
</feature>
<dbReference type="InterPro" id="IPR032629">
    <property type="entry name" value="DCB_dom"/>
</dbReference>
<dbReference type="EMBL" id="JBGBPQ010000017">
    <property type="protein sequence ID" value="KAL1507905.1"/>
    <property type="molecule type" value="Genomic_DNA"/>
</dbReference>
<dbReference type="InterPro" id="IPR016024">
    <property type="entry name" value="ARM-type_fold"/>
</dbReference>
<feature type="domain" description="Mon2/Sec7/BIG1-like HDS" evidence="6">
    <location>
        <begin position="936"/>
        <end position="1007"/>
    </location>
</feature>
<evidence type="ECO:0000256" key="2">
    <source>
        <dbReference type="ARBA" id="ARBA00017134"/>
    </source>
</evidence>
<feature type="region of interest" description="Disordered" evidence="5">
    <location>
        <begin position="1"/>
        <end position="109"/>
    </location>
</feature>
<dbReference type="Pfam" id="PF12783">
    <property type="entry name" value="Sec7-like_HUS"/>
    <property type="match status" value="1"/>
</dbReference>
<evidence type="ECO:0000256" key="1">
    <source>
        <dbReference type="ARBA" id="ARBA00008144"/>
    </source>
</evidence>
<evidence type="ECO:0000256" key="3">
    <source>
        <dbReference type="ARBA" id="ARBA00022448"/>
    </source>
</evidence>
<dbReference type="Pfam" id="PF09324">
    <property type="entry name" value="Sec7-like_HDS"/>
    <property type="match status" value="1"/>
</dbReference>
<organism evidence="10 11">
    <name type="scientific">Prymnesium parvum</name>
    <name type="common">Toxic golden alga</name>
    <dbReference type="NCBI Taxonomy" id="97485"/>
    <lineage>
        <taxon>Eukaryota</taxon>
        <taxon>Haptista</taxon>
        <taxon>Haptophyta</taxon>
        <taxon>Prymnesiophyceae</taxon>
        <taxon>Prymnesiales</taxon>
        <taxon>Prymnesiaceae</taxon>
        <taxon>Prymnesium</taxon>
    </lineage>
</organism>
<proteinExistence type="inferred from homology"/>
<dbReference type="InterPro" id="IPR032817">
    <property type="entry name" value="Mon2_C"/>
</dbReference>
<evidence type="ECO:0000259" key="7">
    <source>
        <dbReference type="Pfam" id="PF12783"/>
    </source>
</evidence>
<feature type="compositionally biased region" description="Acidic residues" evidence="5">
    <location>
        <begin position="1086"/>
        <end position="1096"/>
    </location>
</feature>
<dbReference type="Pfam" id="PF16206">
    <property type="entry name" value="Mon2_C"/>
    <property type="match status" value="1"/>
</dbReference>
<feature type="compositionally biased region" description="Pro residues" evidence="5">
    <location>
        <begin position="1296"/>
        <end position="1306"/>
    </location>
</feature>
<dbReference type="Pfam" id="PF16213">
    <property type="entry name" value="DCB"/>
    <property type="match status" value="1"/>
</dbReference>
<keyword evidence="4" id="KW-0653">Protein transport</keyword>
<feature type="compositionally biased region" description="Acidic residues" evidence="5">
    <location>
        <begin position="1"/>
        <end position="20"/>
    </location>
</feature>
<sequence>MALTAEEEEAIMECENEDAAGDAVAGKRPAEAPPLGEPAPARMRPPVGPHGDTLGGAATHTLPTPHTNHPPEEDASAESLFGQSTHPSEGVTPLHGPQTESATARKPAGKVRKMGWLTVSCPANTQGQLTFADVEDAISILLMDLTDESREGGAIKGVPTNPKLLEGDLRSISIDSRSKFPEVKEAAERALLRLRSTVDALPADATPARHAASLAEAEEILLPFLLALATRSDGLALLALTGVQRMISHNALAPARLPAVASQLIARAQHPSAEEPSLLRVLQTVLVIASSPSLLHADSTILQMLLLCLSLQQSRSATIKNTASATVQQFVALLLDAVVQEAQRQGGTDAAAAAEPGGRPDLAALSVTSRCAFLAVQDLCILANGEPAQWLVGSGPVSVPFALEVIQRTLRSHSTLFLRDPPFQFLLQERVCPLVLRTMQQPQQDWAVALRLCHLTCTLLTVYSSMLRTESEILLSMLAKALMTESAPIWQRALSLETFRVVLQDAALVRNIFTTYDSVASSSNVFAGLAMSVCSMIRSPAVKFSEHAEYIEDSFMKHYRSASQGKPPAFNLTLYSDADGSQISNDYAAALAVECQVFLTRTIHSLASPFSYRTSDDAAAIPPPDPDGGVEIVRQMVGASWQPLLGALSLLLARCSSEEAVQVLLKCYQSYTQACAILRMATPRDEFLASLCFYALPPRARSEGGHTAAGMSFAPVDAVYEPLPNTTLSAKNVQALKAVFNIAHCMGGLLDEAWNLILHTFEQLDRIIASSKTTASSARAVELATAVGGPDGTTNELKILSTALDNLFSGSARLDDEAISHFLTALSTQCFSSLAHEATSKEKVAAPGSAAAQPPRLFALSRFMDTVLTNLHRIETLWPLVTQFLLPVANHKSQRIRVIGMESLAKVVVAAMRRKLKEGGGDGAEGGADGADGDGWDRMVLAPLEELQRRCAYRETQERILQATHQLLQACGKGLVQGWQLVLSVLWRAATKPSLVPLLPLAFRSVQLIASDFLSVLPPACLLGYIEVTTAYAIQTHHLNVALTAIGLQWTISDFVTEYGRVRPCAEEADVIEPEELERLAQNEGQDGDEGEEEEAYGSANASAPKYASLSVSKHEPQQKLWRAIMRQLRRLCADARPEVRTAAMHSLTSVLTAHGAALSAASWEFILLRLLMPLMAEVAVRATTADASETVAPTLGTEGGRPVHMLIHHSRDTESKQWDDTWVLALGSLCRLFRTFLPLLQENPSFDRAWEQLLSFCEKSLLSLPRSSEVALAAVGSILDLMASSVAPRRHVPGAPSPSHPPPLPRLESVSSTGTATGTAAGAACERARLPLELWRSVWGMLEHAVGVATESSEAYATHRDMLTKLVKRLSELYKTAAECFEKEDVLRLLQLVDKLGVDGVGWDPLLPPQSCTPLHDAMLGLLEALPSFPPSVAPAELWQILLWQLLKFIQIPAAIAAQIAAGTYTPPEAPPRKKRSMPSLAEQAHTLLMDMLIHRADPTAQAGVFDDVMQVLRSILAFRLRSQCLSPALPEAAANMFIPLVHALLPALTRHSSKASLGHSYEELVDTVWMVLSPPTDAPAPEASAGELLSLPHELSAPQQELEVAVLHGIPAMLRCPSMSAGLRLRLLQPYQAVLAMSVELSIKRDVSWRASIRALCALSASAQHRMQSAESAQAVERAQNGAASPAPIAIADESSDETAKLAAPLLVELMASILQGWSAEASSLGGLLGPRAAQLLHALNLVANLTVPEGALLPSAGARACTPPCSGSRGHLVRLAPSLISCVGQPPPAEVGDALPYESAELQLAVRTALLQLSEELGL</sequence>
<protein>
    <recommendedName>
        <fullName evidence="2">Protein MON2 homolog</fullName>
    </recommendedName>
</protein>
<feature type="domain" description="Mon2/Sec7/BIG1-like dimerisation and cyclophilin-binding" evidence="9">
    <location>
        <begin position="163"/>
        <end position="341"/>
    </location>
</feature>
<evidence type="ECO:0000313" key="11">
    <source>
        <dbReference type="Proteomes" id="UP001515480"/>
    </source>
</evidence>
<keyword evidence="3" id="KW-0813">Transport</keyword>
<dbReference type="InterPro" id="IPR032691">
    <property type="entry name" value="Mon2/Sec7/BIG1-like_HUS"/>
</dbReference>
<evidence type="ECO:0000256" key="4">
    <source>
        <dbReference type="ARBA" id="ARBA00022927"/>
    </source>
</evidence>
<dbReference type="Proteomes" id="UP001515480">
    <property type="component" value="Unassembled WGS sequence"/>
</dbReference>
<evidence type="ECO:0000259" key="9">
    <source>
        <dbReference type="Pfam" id="PF16213"/>
    </source>
</evidence>
<evidence type="ECO:0000259" key="6">
    <source>
        <dbReference type="Pfam" id="PF09324"/>
    </source>
</evidence>
<keyword evidence="11" id="KW-1185">Reference proteome</keyword>
<evidence type="ECO:0000313" key="10">
    <source>
        <dbReference type="EMBL" id="KAL1507905.1"/>
    </source>
</evidence>
<gene>
    <name evidence="10" type="ORF">AB1Y20_007511</name>
</gene>
<dbReference type="InterPro" id="IPR015403">
    <property type="entry name" value="Mon2/Sec7/BIG1-like_HDS"/>
</dbReference>
<evidence type="ECO:0000259" key="8">
    <source>
        <dbReference type="Pfam" id="PF16206"/>
    </source>
</evidence>
<accession>A0AB34IZ11</accession>
<feature type="domain" description="Mon2/Sec7/BIG1-like HUS" evidence="7">
    <location>
        <begin position="370"/>
        <end position="525"/>
    </location>
</feature>
<feature type="compositionally biased region" description="Low complexity" evidence="5">
    <location>
        <begin position="1314"/>
        <end position="1323"/>
    </location>
</feature>
<name>A0AB34IZ11_PRYPA</name>
<dbReference type="PANTHER" id="PTHR10663">
    <property type="entry name" value="GUANYL-NUCLEOTIDE EXCHANGE FACTOR"/>
    <property type="match status" value="1"/>
</dbReference>
<dbReference type="SUPFAM" id="SSF48371">
    <property type="entry name" value="ARM repeat"/>
    <property type="match status" value="1"/>
</dbReference>
<evidence type="ECO:0000256" key="5">
    <source>
        <dbReference type="SAM" id="MobiDB-lite"/>
    </source>
</evidence>
<comment type="caution">
    <text evidence="10">The sequence shown here is derived from an EMBL/GenBank/DDBJ whole genome shotgun (WGS) entry which is preliminary data.</text>
</comment>
<reference evidence="10 11" key="1">
    <citation type="journal article" date="2024" name="Science">
        <title>Giant polyketide synthase enzymes in the biosynthesis of giant marine polyether toxins.</title>
        <authorList>
            <person name="Fallon T.R."/>
            <person name="Shende V.V."/>
            <person name="Wierzbicki I.H."/>
            <person name="Pendleton A.L."/>
            <person name="Watervoot N.F."/>
            <person name="Auber R.P."/>
            <person name="Gonzalez D.J."/>
            <person name="Wisecaver J.H."/>
            <person name="Moore B.S."/>
        </authorList>
    </citation>
    <scope>NUCLEOTIDE SEQUENCE [LARGE SCALE GENOMIC DNA]</scope>
    <source>
        <strain evidence="10 11">12B1</strain>
    </source>
</reference>
<dbReference type="PANTHER" id="PTHR10663:SF333">
    <property type="entry name" value="PROTEIN MON2 HOMOLOG"/>
    <property type="match status" value="1"/>
</dbReference>
<dbReference type="GO" id="GO:0015031">
    <property type="term" value="P:protein transport"/>
    <property type="evidence" value="ECO:0007669"/>
    <property type="project" value="UniProtKB-KW"/>
</dbReference>
<comment type="similarity">
    <text evidence="1">Belongs to the MON2 family.</text>
</comment>